<reference evidence="2 3" key="1">
    <citation type="submission" date="2018-05" db="EMBL/GenBank/DDBJ databases">
        <title>Genomic Encyclopedia of Type Strains, Phase IV (KMG-IV): sequencing the most valuable type-strain genomes for metagenomic binning, comparative biology and taxonomic classification.</title>
        <authorList>
            <person name="Goeker M."/>
        </authorList>
    </citation>
    <scope>NUCLEOTIDE SEQUENCE [LARGE SCALE GENOMIC DNA]</scope>
    <source>
        <strain evidence="2 3">DSM 6462</strain>
    </source>
</reference>
<feature type="domain" description="AAA+ ATPase" evidence="1">
    <location>
        <begin position="54"/>
        <end position="232"/>
    </location>
</feature>
<dbReference type="InterPro" id="IPR027417">
    <property type="entry name" value="P-loop_NTPase"/>
</dbReference>
<sequence length="372" mass="41233">MTDLPPIQSFEDFESASAPLVTAPFRSSFGAMTVNEVLTLTIEERWLVRGFLQETGFSVVFGPPGTAKTFFLLDVALHVALGWTWMGYDVRQAGVIYVSAEGQWGVPKRFQAWAQEHGAPTGAPFILMTKRVNLLDPESVLEFIREVEHLGKTMLIRPGLIVFDTLARSMPGANENAEGMSLAVEAIQRISETTRTQVVAVHHTGKDRERGARGWSGLKGAVDAEIELQKDESRLITARASKVKDEADGSRVRFRLKRLVIKEDALGREISSCVIVPTDETERVQRPETRLVEKNKIAYQCLVQAILDSGTDGAPGGGKRVKWQIWRDACRRGGLLFTEDDAKFDKVFAAAGTHLRSRGIIGVEAPWVWICK</sequence>
<proteinExistence type="predicted"/>
<gene>
    <name evidence="2" type="ORF">C7450_103128</name>
</gene>
<evidence type="ECO:0000259" key="1">
    <source>
        <dbReference type="SMART" id="SM00382"/>
    </source>
</evidence>
<dbReference type="AlphaFoldDB" id="A0A2V3UBM8"/>
<dbReference type="Gene3D" id="3.40.50.300">
    <property type="entry name" value="P-loop containing nucleotide triphosphate hydrolases"/>
    <property type="match status" value="1"/>
</dbReference>
<evidence type="ECO:0000313" key="3">
    <source>
        <dbReference type="Proteomes" id="UP000248021"/>
    </source>
</evidence>
<comment type="caution">
    <text evidence="2">The sequence shown here is derived from an EMBL/GenBank/DDBJ whole genome shotgun (WGS) entry which is preliminary data.</text>
</comment>
<keyword evidence="3" id="KW-1185">Reference proteome</keyword>
<dbReference type="Pfam" id="PF13481">
    <property type="entry name" value="AAA_25"/>
    <property type="match status" value="1"/>
</dbReference>
<dbReference type="OrthoDB" id="1496333at2"/>
<accession>A0A2V3UBM8</accession>
<dbReference type="Proteomes" id="UP000248021">
    <property type="component" value="Unassembled WGS sequence"/>
</dbReference>
<dbReference type="SMART" id="SM00382">
    <property type="entry name" value="AAA"/>
    <property type="match status" value="1"/>
</dbReference>
<dbReference type="InterPro" id="IPR003593">
    <property type="entry name" value="AAA+_ATPase"/>
</dbReference>
<dbReference type="RefSeq" id="WP_110373920.1">
    <property type="nucleotide sequence ID" value="NZ_JAHBRY010000001.1"/>
</dbReference>
<dbReference type="SUPFAM" id="SSF52540">
    <property type="entry name" value="P-loop containing nucleoside triphosphate hydrolases"/>
    <property type="match status" value="1"/>
</dbReference>
<name>A0A2V3UBM8_9HYPH</name>
<dbReference type="EMBL" id="QJJK01000003">
    <property type="protein sequence ID" value="PXW61611.1"/>
    <property type="molecule type" value="Genomic_DNA"/>
</dbReference>
<evidence type="ECO:0000313" key="2">
    <source>
        <dbReference type="EMBL" id="PXW61611.1"/>
    </source>
</evidence>
<organism evidence="2 3">
    <name type="scientific">Chelatococcus asaccharovorans</name>
    <dbReference type="NCBI Taxonomy" id="28210"/>
    <lineage>
        <taxon>Bacteria</taxon>
        <taxon>Pseudomonadati</taxon>
        <taxon>Pseudomonadota</taxon>
        <taxon>Alphaproteobacteria</taxon>
        <taxon>Hyphomicrobiales</taxon>
        <taxon>Chelatococcaceae</taxon>
        <taxon>Chelatococcus</taxon>
    </lineage>
</organism>
<protein>
    <submittedName>
        <fullName evidence="2">AAA domain-containing protein</fullName>
    </submittedName>
</protein>